<accession>A0ACB8EXE6</accession>
<proteinExistence type="predicted"/>
<dbReference type="Proteomes" id="UP000827872">
    <property type="component" value="Linkage Group LG15"/>
</dbReference>
<sequence>MGVNERGLSPRHREGYLCRAREPCLPGICGAEGQTLPSHPAGLLPGLLPLRRPAAPHSSEGKDLVVWAPRSFKEQNTSCRSARNRASPGKKEVQNRGGKDSVGCQGLWRNTRGAGAEALAEPRLKGLLEAGTGSRDHVGTDKDLVREPRGAMSLDSQGTSVKSMVNAYESHWGSQGCGCCLLPDAADPHRHRQRGCTSPALSRDASPARTRPRDTPRCHRKLGGRKKEVDKTLVSLLLVLHSGTNSSMIAIDNKIEQAMDLVKSHLMFAVREEVEVLREQIKELSERNALLEQENALLRSLASTEQLSRFQAQLHATTVAKPPPSGTT</sequence>
<keyword evidence="2" id="KW-1185">Reference proteome</keyword>
<name>A0ACB8EXE6_9SAUR</name>
<dbReference type="EMBL" id="CM037628">
    <property type="protein sequence ID" value="KAH7997403.1"/>
    <property type="molecule type" value="Genomic_DNA"/>
</dbReference>
<evidence type="ECO:0000313" key="1">
    <source>
        <dbReference type="EMBL" id="KAH7997403.1"/>
    </source>
</evidence>
<gene>
    <name evidence="1" type="ORF">K3G42_015229</name>
</gene>
<evidence type="ECO:0000313" key="2">
    <source>
        <dbReference type="Proteomes" id="UP000827872"/>
    </source>
</evidence>
<organism evidence="1 2">
    <name type="scientific">Sphaerodactylus townsendi</name>
    <dbReference type="NCBI Taxonomy" id="933632"/>
    <lineage>
        <taxon>Eukaryota</taxon>
        <taxon>Metazoa</taxon>
        <taxon>Chordata</taxon>
        <taxon>Craniata</taxon>
        <taxon>Vertebrata</taxon>
        <taxon>Euteleostomi</taxon>
        <taxon>Lepidosauria</taxon>
        <taxon>Squamata</taxon>
        <taxon>Bifurcata</taxon>
        <taxon>Gekkota</taxon>
        <taxon>Sphaerodactylidae</taxon>
        <taxon>Sphaerodactylus</taxon>
    </lineage>
</organism>
<reference evidence="1" key="1">
    <citation type="submission" date="2021-08" db="EMBL/GenBank/DDBJ databases">
        <title>The first chromosome-level gecko genome reveals the dynamic sex chromosomes of Neotropical dwarf geckos (Sphaerodactylidae: Sphaerodactylus).</title>
        <authorList>
            <person name="Pinto B.J."/>
            <person name="Keating S.E."/>
            <person name="Gamble T."/>
        </authorList>
    </citation>
    <scope>NUCLEOTIDE SEQUENCE</scope>
    <source>
        <strain evidence="1">TG3544</strain>
    </source>
</reference>
<comment type="caution">
    <text evidence="1">The sequence shown here is derived from an EMBL/GenBank/DDBJ whole genome shotgun (WGS) entry which is preliminary data.</text>
</comment>
<protein>
    <submittedName>
        <fullName evidence="1">Uncharacterized protein</fullName>
    </submittedName>
</protein>